<reference evidence="1" key="1">
    <citation type="submission" date="2019-05" db="EMBL/GenBank/DDBJ databases">
        <authorList>
            <consortium name="Pathogen Informatics"/>
        </authorList>
    </citation>
    <scope>NUCLEOTIDE SEQUENCE [LARGE SCALE GENOMIC DNA]</scope>
    <source>
        <strain evidence="1">NCTC12965</strain>
    </source>
</reference>
<dbReference type="AlphaFoldDB" id="A0A4U9WHY5"/>
<gene>
    <name evidence="1" type="ORF">NCTC12965_07769</name>
</gene>
<evidence type="ECO:0000313" key="1">
    <source>
        <dbReference type="EMBL" id="VTR58656.1"/>
    </source>
</evidence>
<proteinExistence type="predicted"/>
<dbReference type="EMBL" id="CABEEZ010000153">
    <property type="protein sequence ID" value="VTR58656.1"/>
    <property type="molecule type" value="Genomic_DNA"/>
</dbReference>
<organism evidence="1">
    <name type="scientific">Serratia fonticola</name>
    <dbReference type="NCBI Taxonomy" id="47917"/>
    <lineage>
        <taxon>Bacteria</taxon>
        <taxon>Pseudomonadati</taxon>
        <taxon>Pseudomonadota</taxon>
        <taxon>Gammaproteobacteria</taxon>
        <taxon>Enterobacterales</taxon>
        <taxon>Yersiniaceae</taxon>
        <taxon>Serratia</taxon>
    </lineage>
</organism>
<sequence length="71" mass="8204">MDQVVNTYRLCAGIMIRMWAIRLETHGFSAGKAMPLTVNRQFKLATDDNDMFNHARLMSRGFTERARGLNR</sequence>
<accession>A0A4U9WHY5</accession>
<protein>
    <submittedName>
        <fullName evidence="1">Uncharacterized protein</fullName>
    </submittedName>
</protein>
<name>A0A4U9WHY5_SERFO</name>